<evidence type="ECO:0000256" key="3">
    <source>
        <dbReference type="ARBA" id="ARBA00023004"/>
    </source>
</evidence>
<dbReference type="Pfam" id="PF04015">
    <property type="entry name" value="DUF362"/>
    <property type="match status" value="1"/>
</dbReference>
<dbReference type="InterPro" id="IPR017896">
    <property type="entry name" value="4Fe4S_Fe-S-bd"/>
</dbReference>
<sequence>MASPVYFARVRARSPGENKISRVRALFERAGFAGHLTPSEATAIKLHFGEAGGDGYINPVLVRQVVDKVKESGSRPFLTDTNTLYLGSRSDAVDHITTAIGHGFDYAVVNAPVIIADGLRGGNVTSVPVQGKHFSSVKIAGDIAAARSMIVLSHFKGHEVAGFGGAIKNLGMGCASPAGKREQHSARPMVVRDLCIGCQTCLPVCPQQAIGMDEGAALISKDRCIGCFECMTVCPERAIDVDWETDIPTFTERMVEYAAGAAKTKEGRIGYMNFLLNITPDCDCVPWSDRQIVPDIGILASNDPVAIDAASFDLVNQQIGFSDTMLTDHFAAGEDKFTGLRCVTDGRRQVQYAEEIGLGIGAYDLIEI</sequence>
<evidence type="ECO:0000256" key="4">
    <source>
        <dbReference type="ARBA" id="ARBA00023014"/>
    </source>
</evidence>
<keyword evidence="2" id="KW-0479">Metal-binding</keyword>
<dbReference type="AlphaFoldDB" id="B8GDM4"/>
<dbReference type="Gene3D" id="3.30.70.20">
    <property type="match status" value="1"/>
</dbReference>
<keyword evidence="1" id="KW-0004">4Fe-4S</keyword>
<evidence type="ECO:0000256" key="2">
    <source>
        <dbReference type="ARBA" id="ARBA00022723"/>
    </source>
</evidence>
<evidence type="ECO:0000259" key="5">
    <source>
        <dbReference type="PROSITE" id="PS51379"/>
    </source>
</evidence>
<keyword evidence="3" id="KW-0408">Iron</keyword>
<name>B8GDM4_METPE</name>
<dbReference type="GO" id="GO:0016491">
    <property type="term" value="F:oxidoreductase activity"/>
    <property type="evidence" value="ECO:0007669"/>
    <property type="project" value="UniProtKB-ARBA"/>
</dbReference>
<feature type="domain" description="4Fe-4S ferredoxin-type" evidence="5">
    <location>
        <begin position="186"/>
        <end position="215"/>
    </location>
</feature>
<dbReference type="PROSITE" id="PS00198">
    <property type="entry name" value="4FE4S_FER_1"/>
    <property type="match status" value="2"/>
</dbReference>
<evidence type="ECO:0000256" key="1">
    <source>
        <dbReference type="ARBA" id="ARBA00022485"/>
    </source>
</evidence>
<dbReference type="InterPro" id="IPR050157">
    <property type="entry name" value="PSI_iron-sulfur_center"/>
</dbReference>
<evidence type="ECO:0000313" key="6">
    <source>
        <dbReference type="EMBL" id="ACL17375.1"/>
    </source>
</evidence>
<dbReference type="RefSeq" id="WP_012618694.1">
    <property type="nucleotide sequence ID" value="NC_011832.1"/>
</dbReference>
<dbReference type="KEGG" id="mpl:Mpal_2077"/>
<dbReference type="STRING" id="521011.Mpal_2077"/>
<dbReference type="HOGENOM" id="CLU_046240_0_0_2"/>
<dbReference type="PROSITE" id="PS51379">
    <property type="entry name" value="4FE4S_FER_2"/>
    <property type="match status" value="2"/>
</dbReference>
<gene>
    <name evidence="6" type="ordered locus">Mpal_2077</name>
</gene>
<dbReference type="Pfam" id="PF12838">
    <property type="entry name" value="Fer4_7"/>
    <property type="match status" value="1"/>
</dbReference>
<keyword evidence="7" id="KW-1185">Reference proteome</keyword>
<dbReference type="eggNOG" id="arCOG02448">
    <property type="taxonomic scope" value="Archaea"/>
</dbReference>
<keyword evidence="4" id="KW-0411">Iron-sulfur</keyword>
<dbReference type="OrthoDB" id="5583at2157"/>
<dbReference type="EMBL" id="CP001338">
    <property type="protein sequence ID" value="ACL17375.1"/>
    <property type="molecule type" value="Genomic_DNA"/>
</dbReference>
<proteinExistence type="predicted"/>
<feature type="domain" description="4Fe-4S ferredoxin-type" evidence="5">
    <location>
        <begin position="216"/>
        <end position="244"/>
    </location>
</feature>
<dbReference type="PANTHER" id="PTHR24960">
    <property type="entry name" value="PHOTOSYSTEM I IRON-SULFUR CENTER-RELATED"/>
    <property type="match status" value="1"/>
</dbReference>
<dbReference type="GO" id="GO:0046872">
    <property type="term" value="F:metal ion binding"/>
    <property type="evidence" value="ECO:0007669"/>
    <property type="project" value="UniProtKB-KW"/>
</dbReference>
<accession>B8GDM4</accession>
<organism evidence="6 7">
    <name type="scientific">Methanosphaerula palustris (strain ATCC BAA-1556 / DSM 19958 / E1-9c)</name>
    <dbReference type="NCBI Taxonomy" id="521011"/>
    <lineage>
        <taxon>Archaea</taxon>
        <taxon>Methanobacteriati</taxon>
        <taxon>Methanobacteriota</taxon>
        <taxon>Stenosarchaea group</taxon>
        <taxon>Methanomicrobia</taxon>
        <taxon>Methanomicrobiales</taxon>
        <taxon>Methanoregulaceae</taxon>
        <taxon>Methanosphaerula</taxon>
    </lineage>
</organism>
<evidence type="ECO:0000313" key="7">
    <source>
        <dbReference type="Proteomes" id="UP000002457"/>
    </source>
</evidence>
<dbReference type="GeneID" id="7271554"/>
<dbReference type="PANTHER" id="PTHR24960:SF79">
    <property type="entry name" value="PHOTOSYSTEM I IRON-SULFUR CENTER"/>
    <property type="match status" value="1"/>
</dbReference>
<reference evidence="6 7" key="1">
    <citation type="journal article" date="2015" name="Genome Announc.">
        <title>Complete Genome Sequence of Methanosphaerula palustris E1-9CT, a Hydrogenotrophic Methanogen Isolated from a Minerotrophic Fen Peatland.</title>
        <authorList>
            <person name="Cadillo-Quiroz H."/>
            <person name="Browne P."/>
            <person name="Kyrpides N."/>
            <person name="Woyke T."/>
            <person name="Goodwin L."/>
            <person name="Detter C."/>
            <person name="Yavitt J.B."/>
            <person name="Zinder S.H."/>
        </authorList>
    </citation>
    <scope>NUCLEOTIDE SEQUENCE [LARGE SCALE GENOMIC DNA]</scope>
    <source>
        <strain evidence="7">ATCC BAA-1556 / DSM 19958 / E1-9c</strain>
    </source>
</reference>
<protein>
    <submittedName>
        <fullName evidence="6">4Fe-4S ferredoxin iron-sulfur binding domain protein</fullName>
    </submittedName>
</protein>
<dbReference type="SUPFAM" id="SSF54862">
    <property type="entry name" value="4Fe-4S ferredoxins"/>
    <property type="match status" value="1"/>
</dbReference>
<dbReference type="Proteomes" id="UP000002457">
    <property type="component" value="Chromosome"/>
</dbReference>
<dbReference type="InterPro" id="IPR007160">
    <property type="entry name" value="DUF362"/>
</dbReference>
<dbReference type="InterPro" id="IPR017900">
    <property type="entry name" value="4Fe4S_Fe_S_CS"/>
</dbReference>
<dbReference type="GO" id="GO:0051539">
    <property type="term" value="F:4 iron, 4 sulfur cluster binding"/>
    <property type="evidence" value="ECO:0007669"/>
    <property type="project" value="UniProtKB-KW"/>
</dbReference>